<reference evidence="1 2" key="1">
    <citation type="submission" date="2024-06" db="EMBL/GenBank/DDBJ databases">
        <title>The Natural Products Discovery Center: Release of the First 8490 Sequenced Strains for Exploring Actinobacteria Biosynthetic Diversity.</title>
        <authorList>
            <person name="Kalkreuter E."/>
            <person name="Kautsar S.A."/>
            <person name="Yang D."/>
            <person name="Bader C.D."/>
            <person name="Teijaro C.N."/>
            <person name="Fluegel L."/>
            <person name="Davis C.M."/>
            <person name="Simpson J.R."/>
            <person name="Lauterbach L."/>
            <person name="Steele A.D."/>
            <person name="Gui C."/>
            <person name="Meng S."/>
            <person name="Li G."/>
            <person name="Viehrig K."/>
            <person name="Ye F."/>
            <person name="Su P."/>
            <person name="Kiefer A.F."/>
            <person name="Nichols A."/>
            <person name="Cepeda A.J."/>
            <person name="Yan W."/>
            <person name="Fan B."/>
            <person name="Jiang Y."/>
            <person name="Adhikari A."/>
            <person name="Zheng C.-J."/>
            <person name="Schuster L."/>
            <person name="Cowan T.M."/>
            <person name="Smanski M.J."/>
            <person name="Chevrette M.G."/>
            <person name="De Carvalho L.P.S."/>
            <person name="Shen B."/>
        </authorList>
    </citation>
    <scope>NUCLEOTIDE SEQUENCE [LARGE SCALE GENOMIC DNA]</scope>
    <source>
        <strain evidence="1 2">NPDC000155</strain>
    </source>
</reference>
<comment type="caution">
    <text evidence="1">The sequence shown here is derived from an EMBL/GenBank/DDBJ whole genome shotgun (WGS) entry which is preliminary data.</text>
</comment>
<evidence type="ECO:0000313" key="2">
    <source>
        <dbReference type="Proteomes" id="UP001486207"/>
    </source>
</evidence>
<evidence type="ECO:0000313" key="1">
    <source>
        <dbReference type="EMBL" id="MER7374267.1"/>
    </source>
</evidence>
<protein>
    <submittedName>
        <fullName evidence="1">Uncharacterized protein</fullName>
    </submittedName>
</protein>
<organism evidence="1 2">
    <name type="scientific">Streptomyces lanatus</name>
    <dbReference type="NCBI Taxonomy" id="66900"/>
    <lineage>
        <taxon>Bacteria</taxon>
        <taxon>Bacillati</taxon>
        <taxon>Actinomycetota</taxon>
        <taxon>Actinomycetes</taxon>
        <taxon>Kitasatosporales</taxon>
        <taxon>Streptomycetaceae</taxon>
        <taxon>Streptomyces</taxon>
    </lineage>
</organism>
<keyword evidence="2" id="KW-1185">Reference proteome</keyword>
<dbReference type="RefSeq" id="WP_190070874.1">
    <property type="nucleotide sequence ID" value="NZ_BNBM01000006.1"/>
</dbReference>
<name>A0ABV1XRQ7_9ACTN</name>
<accession>A0ABV1XRQ7</accession>
<dbReference type="EMBL" id="JBEPFB010000006">
    <property type="protein sequence ID" value="MER7374267.1"/>
    <property type="molecule type" value="Genomic_DNA"/>
</dbReference>
<gene>
    <name evidence="1" type="ORF">ABT384_16650</name>
</gene>
<sequence>MTNATAPRDPGVKMTLRVYTVDRYGAVTEERGTVGILRDTEPQPLPQMSPNPPCACACCRAERPAVLQ</sequence>
<dbReference type="Proteomes" id="UP001486207">
    <property type="component" value="Unassembled WGS sequence"/>
</dbReference>
<proteinExistence type="predicted"/>